<comment type="caution">
    <text evidence="2">The sequence shown here is derived from an EMBL/GenBank/DDBJ whole genome shotgun (WGS) entry which is preliminary data.</text>
</comment>
<accession>A0A1D2M889</accession>
<reference evidence="2 3" key="1">
    <citation type="journal article" date="2016" name="Genome Biol. Evol.">
        <title>Gene Family Evolution Reflects Adaptation to Soil Environmental Stressors in the Genome of the Collembolan Orchesella cincta.</title>
        <authorList>
            <person name="Faddeeva-Vakhrusheva A."/>
            <person name="Derks M.F."/>
            <person name="Anvar S.Y."/>
            <person name="Agamennone V."/>
            <person name="Suring W."/>
            <person name="Smit S."/>
            <person name="van Straalen N.M."/>
            <person name="Roelofs D."/>
        </authorList>
    </citation>
    <scope>NUCLEOTIDE SEQUENCE [LARGE SCALE GENOMIC DNA]</scope>
    <source>
        <tissue evidence="2">Mixed pool</tissue>
    </source>
</reference>
<protein>
    <submittedName>
        <fullName evidence="2">Uncharacterized protein</fullName>
    </submittedName>
</protein>
<dbReference type="SUPFAM" id="SSF49599">
    <property type="entry name" value="TRAF domain-like"/>
    <property type="match status" value="1"/>
</dbReference>
<dbReference type="AlphaFoldDB" id="A0A1D2M889"/>
<sequence length="118" mass="12649">MLPSKDVRAMALRACPPWEKPVSVDLEEFSFLWIVNNFSTLSGLSEIRSPVFRGGGPTKTTAVLFVLLVAGDYGDFEGEDPVPVRANYQVSILDAGGQPAKKSGGEDKPTAEFKSSGT</sequence>
<dbReference type="EMBL" id="LJIJ01002863">
    <property type="protein sequence ID" value="ODM89141.1"/>
    <property type="molecule type" value="Genomic_DNA"/>
</dbReference>
<keyword evidence="3" id="KW-1185">Reference proteome</keyword>
<proteinExistence type="predicted"/>
<feature type="region of interest" description="Disordered" evidence="1">
    <location>
        <begin position="95"/>
        <end position="118"/>
    </location>
</feature>
<evidence type="ECO:0000313" key="2">
    <source>
        <dbReference type="EMBL" id="ODM89141.1"/>
    </source>
</evidence>
<dbReference type="Proteomes" id="UP000094527">
    <property type="component" value="Unassembled WGS sequence"/>
</dbReference>
<evidence type="ECO:0000313" key="3">
    <source>
        <dbReference type="Proteomes" id="UP000094527"/>
    </source>
</evidence>
<organism evidence="2 3">
    <name type="scientific">Orchesella cincta</name>
    <name type="common">Springtail</name>
    <name type="synonym">Podura cincta</name>
    <dbReference type="NCBI Taxonomy" id="48709"/>
    <lineage>
        <taxon>Eukaryota</taxon>
        <taxon>Metazoa</taxon>
        <taxon>Ecdysozoa</taxon>
        <taxon>Arthropoda</taxon>
        <taxon>Hexapoda</taxon>
        <taxon>Collembola</taxon>
        <taxon>Entomobryomorpha</taxon>
        <taxon>Entomobryoidea</taxon>
        <taxon>Orchesellidae</taxon>
        <taxon>Orchesellinae</taxon>
        <taxon>Orchesella</taxon>
    </lineage>
</organism>
<evidence type="ECO:0000256" key="1">
    <source>
        <dbReference type="SAM" id="MobiDB-lite"/>
    </source>
</evidence>
<name>A0A1D2M889_ORCCI</name>
<gene>
    <name evidence="2" type="ORF">Ocin01_17542</name>
</gene>